<keyword evidence="3" id="KW-1185">Reference proteome</keyword>
<feature type="chain" id="PRO_5040172089" description="Small secreted domain" evidence="1">
    <location>
        <begin position="24"/>
        <end position="79"/>
    </location>
</feature>
<evidence type="ECO:0000313" key="3">
    <source>
        <dbReference type="Proteomes" id="UP001108029"/>
    </source>
</evidence>
<evidence type="ECO:0000256" key="1">
    <source>
        <dbReference type="SAM" id="SignalP"/>
    </source>
</evidence>
<evidence type="ECO:0008006" key="4">
    <source>
        <dbReference type="Google" id="ProtNLM"/>
    </source>
</evidence>
<dbReference type="EMBL" id="JAJSBI010000027">
    <property type="protein sequence ID" value="MCD9879312.1"/>
    <property type="molecule type" value="Genomic_DNA"/>
</dbReference>
<proteinExistence type="predicted"/>
<reference evidence="2" key="1">
    <citation type="submission" date="2021-12" db="EMBL/GenBank/DDBJ databases">
        <authorList>
            <person name="Lee J.-H."/>
            <person name="Kim S.-B."/>
        </authorList>
    </citation>
    <scope>NUCLEOTIDE SEQUENCE</scope>
    <source>
        <strain evidence="2">NR30</strain>
    </source>
</reference>
<sequence length="79" mass="8195">MKKISVLAALTMTGLALATPAHADNGNNPGGHINTVSHRSPLATGLCKEALALVPVFAPVSDQAVDDACNNRDHDDLHN</sequence>
<evidence type="ECO:0000313" key="2">
    <source>
        <dbReference type="EMBL" id="MCD9879312.1"/>
    </source>
</evidence>
<accession>A0A9Q3ZC60</accession>
<comment type="caution">
    <text evidence="2">The sequence shown here is derived from an EMBL/GenBank/DDBJ whole genome shotgun (WGS) entry which is preliminary data.</text>
</comment>
<organism evidence="2 3">
    <name type="scientific">Streptomyces guryensis</name>
    <dbReference type="NCBI Taxonomy" id="2886947"/>
    <lineage>
        <taxon>Bacteria</taxon>
        <taxon>Bacillati</taxon>
        <taxon>Actinomycetota</taxon>
        <taxon>Actinomycetes</taxon>
        <taxon>Kitasatosporales</taxon>
        <taxon>Streptomycetaceae</taxon>
        <taxon>Streptomyces</taxon>
    </lineage>
</organism>
<name>A0A9Q3ZC60_9ACTN</name>
<dbReference type="Proteomes" id="UP001108029">
    <property type="component" value="Unassembled WGS sequence"/>
</dbReference>
<dbReference type="AlphaFoldDB" id="A0A9Q3ZC60"/>
<keyword evidence="1" id="KW-0732">Signal</keyword>
<gene>
    <name evidence="2" type="ORF">LJ657_38105</name>
</gene>
<dbReference type="RefSeq" id="WP_232653876.1">
    <property type="nucleotide sequence ID" value="NZ_JAJSBI010000027.1"/>
</dbReference>
<protein>
    <recommendedName>
        <fullName evidence="4">Small secreted domain</fullName>
    </recommendedName>
</protein>
<feature type="signal peptide" evidence="1">
    <location>
        <begin position="1"/>
        <end position="23"/>
    </location>
</feature>